<dbReference type="PANTHER" id="PTHR36302">
    <property type="entry name" value="BLR7088 PROTEIN"/>
    <property type="match status" value="1"/>
</dbReference>
<dbReference type="RefSeq" id="WP_194423465.1">
    <property type="nucleotide sequence ID" value="NZ_BAAAPT010000001.1"/>
</dbReference>
<dbReference type="EMBL" id="JAWJYN010000001">
    <property type="protein sequence ID" value="MDZ8160776.1"/>
    <property type="molecule type" value="Genomic_DNA"/>
</dbReference>
<dbReference type="InterPro" id="IPR036182">
    <property type="entry name" value="PCuAC_sf"/>
</dbReference>
<feature type="region of interest" description="Disordered" evidence="1">
    <location>
        <begin position="156"/>
        <end position="198"/>
    </location>
</feature>
<evidence type="ECO:0000313" key="4">
    <source>
        <dbReference type="Proteomes" id="UP001291912"/>
    </source>
</evidence>
<dbReference type="SUPFAM" id="SSF110087">
    <property type="entry name" value="DR1885-like metal-binding protein"/>
    <property type="match status" value="1"/>
</dbReference>
<feature type="chain" id="PRO_5045804861" evidence="2">
    <location>
        <begin position="34"/>
        <end position="198"/>
    </location>
</feature>
<dbReference type="PANTHER" id="PTHR36302:SF1">
    <property type="entry name" value="COPPER CHAPERONE PCU(A)C"/>
    <property type="match status" value="1"/>
</dbReference>
<dbReference type="Pfam" id="PF04314">
    <property type="entry name" value="PCuAC"/>
    <property type="match status" value="1"/>
</dbReference>
<keyword evidence="4" id="KW-1185">Reference proteome</keyword>
<proteinExistence type="predicted"/>
<feature type="signal peptide" evidence="2">
    <location>
        <begin position="1"/>
        <end position="33"/>
    </location>
</feature>
<dbReference type="Gene3D" id="2.60.40.1890">
    <property type="entry name" value="PCu(A)C copper chaperone"/>
    <property type="match status" value="1"/>
</dbReference>
<evidence type="ECO:0000313" key="3">
    <source>
        <dbReference type="EMBL" id="MDZ8160776.1"/>
    </source>
</evidence>
<gene>
    <name evidence="3" type="ORF">R2Q92_02945</name>
</gene>
<protein>
    <submittedName>
        <fullName evidence="3">Copper chaperone PCu(A)C</fullName>
    </submittedName>
</protein>
<keyword evidence="2" id="KW-0732">Signal</keyword>
<organism evidence="3 4">
    <name type="scientific">Microbacterium aquimaris</name>
    <dbReference type="NCBI Taxonomy" id="459816"/>
    <lineage>
        <taxon>Bacteria</taxon>
        <taxon>Bacillati</taxon>
        <taxon>Actinomycetota</taxon>
        <taxon>Actinomycetes</taxon>
        <taxon>Micrococcales</taxon>
        <taxon>Microbacteriaceae</taxon>
        <taxon>Microbacterium</taxon>
    </lineage>
</organism>
<evidence type="ECO:0000256" key="2">
    <source>
        <dbReference type="SAM" id="SignalP"/>
    </source>
</evidence>
<reference evidence="3 4" key="1">
    <citation type="submission" date="2023-10" db="EMBL/GenBank/DDBJ databases">
        <title>Microbacterium xanthum sp. nov., isolated from seaweed.</title>
        <authorList>
            <person name="Lee S.D."/>
        </authorList>
    </citation>
    <scope>NUCLEOTIDE SEQUENCE [LARGE SCALE GENOMIC DNA]</scope>
    <source>
        <strain evidence="3 4">KCTC 19124</strain>
    </source>
</reference>
<evidence type="ECO:0000256" key="1">
    <source>
        <dbReference type="SAM" id="MobiDB-lite"/>
    </source>
</evidence>
<accession>A0ABU5N3Z7</accession>
<comment type="caution">
    <text evidence="3">The sequence shown here is derived from an EMBL/GenBank/DDBJ whole genome shotgun (WGS) entry which is preliminary data.</text>
</comment>
<name>A0ABU5N3Z7_9MICO</name>
<sequence>MNTSPHTTFRLGALLAASALVLAGCASTSTEPAADTDTATQAEAFAIEDAWVKAADSGMSAAFGELENASGEDIVVVAASSEVSPMIELHETVADDAGEMVMQEIDGGFVIPAEGTYLLEPGGNHIMLMGLEQPMLAGEEVTFTLTFADDSTAEFTAPVKDYSGANENYVGDDSDMDDMDDMDDSDMDESDDHEDHDH</sequence>
<dbReference type="InterPro" id="IPR007410">
    <property type="entry name" value="LpqE-like"/>
</dbReference>
<dbReference type="InterPro" id="IPR058248">
    <property type="entry name" value="Lxx211020-like"/>
</dbReference>
<dbReference type="Proteomes" id="UP001291912">
    <property type="component" value="Unassembled WGS sequence"/>
</dbReference>
<feature type="compositionally biased region" description="Acidic residues" evidence="1">
    <location>
        <begin position="170"/>
        <end position="192"/>
    </location>
</feature>